<feature type="compositionally biased region" description="Polar residues" evidence="2">
    <location>
        <begin position="350"/>
        <end position="366"/>
    </location>
</feature>
<dbReference type="EMBL" id="LXFE01003772">
    <property type="protein sequence ID" value="OLL22198.1"/>
    <property type="molecule type" value="Genomic_DNA"/>
</dbReference>
<feature type="compositionally biased region" description="Basic and acidic residues" evidence="2">
    <location>
        <begin position="209"/>
        <end position="257"/>
    </location>
</feature>
<dbReference type="Pfam" id="PF01480">
    <property type="entry name" value="PWI"/>
    <property type="match status" value="1"/>
</dbReference>
<dbReference type="AlphaFoldDB" id="A0A1U7LHU2"/>
<evidence type="ECO:0000259" key="3">
    <source>
        <dbReference type="PROSITE" id="PS51025"/>
    </source>
</evidence>
<protein>
    <submittedName>
        <fullName evidence="4">PWI domain-containing protein</fullName>
    </submittedName>
</protein>
<dbReference type="OrthoDB" id="163257at2759"/>
<dbReference type="GO" id="GO:0006397">
    <property type="term" value="P:mRNA processing"/>
    <property type="evidence" value="ECO:0007669"/>
    <property type="project" value="UniProtKB-KW"/>
</dbReference>
<dbReference type="Proteomes" id="UP000186594">
    <property type="component" value="Unassembled WGS sequence"/>
</dbReference>
<dbReference type="InterPro" id="IPR036483">
    <property type="entry name" value="PWI_dom_sf"/>
</dbReference>
<comment type="caution">
    <text evidence="4">The sequence shown here is derived from an EMBL/GenBank/DDBJ whole genome shotgun (WGS) entry which is preliminary data.</text>
</comment>
<dbReference type="PROSITE" id="PS51025">
    <property type="entry name" value="PWI"/>
    <property type="match status" value="1"/>
</dbReference>
<dbReference type="GO" id="GO:0003723">
    <property type="term" value="F:RNA binding"/>
    <property type="evidence" value="ECO:0007669"/>
    <property type="project" value="TreeGrafter"/>
</dbReference>
<sequence>MGDYKGISHDRLDDYGIEKKLMKGMKFPEIFNQKVDMSKVNLSVMKPWITRKVIEYLGFEDDVIIDFAIGMLEEESVDPKRLQINLTGFLEKNSGPFTKELWKLLLSAQQSIGGIPKKFLEDKKAELRSKKIDNEQRDGDKDKARVLEDVQREHLADIRQREREDRDSRQKDDPSHQRRDYRREPRRDDRRDRVLDDRRDRVLDERRERRRDERPLPRRDDRQERQYHREERERPRRSPSVDDFGRERRRDSYTDRPSRRRSPGHYNRRRRPRSPEKDRRERSVTPTDSRKRRRGYSTDDDKERVRARRPSRTPQERSSKINRNYDERPRRASGRNPALQGRPRSPSRSFSGNDSGSHTSRSLSRQPRNHSRSPRIIESNVVVEGGREEDERKIDTEGNRGISEKENGTRDNHSLALETKLKEKILRKKAIQSISHPK</sequence>
<organism evidence="4 5">
    <name type="scientific">Neolecta irregularis (strain DAH-3)</name>
    <dbReference type="NCBI Taxonomy" id="1198029"/>
    <lineage>
        <taxon>Eukaryota</taxon>
        <taxon>Fungi</taxon>
        <taxon>Dikarya</taxon>
        <taxon>Ascomycota</taxon>
        <taxon>Taphrinomycotina</taxon>
        <taxon>Neolectales</taxon>
        <taxon>Neolectaceae</taxon>
        <taxon>Neolecta</taxon>
    </lineage>
</organism>
<dbReference type="InterPro" id="IPR002483">
    <property type="entry name" value="PWI_dom"/>
</dbReference>
<dbReference type="PANTHER" id="PTHR23148">
    <property type="entry name" value="SERINE/ARGININE REGULATED NUCLEAR MATRIX PROTEIN"/>
    <property type="match status" value="1"/>
</dbReference>
<dbReference type="OMA" id="KICMDRV"/>
<dbReference type="GO" id="GO:0005681">
    <property type="term" value="C:spliceosomal complex"/>
    <property type="evidence" value="ECO:0007669"/>
    <property type="project" value="TreeGrafter"/>
</dbReference>
<feature type="compositionally biased region" description="Basic and acidic residues" evidence="2">
    <location>
        <begin position="314"/>
        <end position="330"/>
    </location>
</feature>
<dbReference type="PANTHER" id="PTHR23148:SF0">
    <property type="entry name" value="SERINE_ARGININE REPETITIVE MATRIX PROTEIN 1"/>
    <property type="match status" value="1"/>
</dbReference>
<dbReference type="SUPFAM" id="SSF101233">
    <property type="entry name" value="PWI domain"/>
    <property type="match status" value="1"/>
</dbReference>
<dbReference type="GO" id="GO:0048024">
    <property type="term" value="P:regulation of mRNA splicing, via spliceosome"/>
    <property type="evidence" value="ECO:0007669"/>
    <property type="project" value="TreeGrafter"/>
</dbReference>
<feature type="compositionally biased region" description="Basic and acidic residues" evidence="2">
    <location>
        <begin position="385"/>
        <end position="413"/>
    </location>
</feature>
<feature type="compositionally biased region" description="Basic residues" evidence="2">
    <location>
        <begin position="258"/>
        <end position="272"/>
    </location>
</feature>
<feature type="region of interest" description="Disordered" evidence="2">
    <location>
        <begin position="209"/>
        <end position="413"/>
    </location>
</feature>
<keyword evidence="5" id="KW-1185">Reference proteome</keyword>
<evidence type="ECO:0000256" key="1">
    <source>
        <dbReference type="ARBA" id="ARBA00022664"/>
    </source>
</evidence>
<evidence type="ECO:0000313" key="5">
    <source>
        <dbReference type="Proteomes" id="UP000186594"/>
    </source>
</evidence>
<accession>A0A1U7LHU2</accession>
<dbReference type="SMART" id="SM00311">
    <property type="entry name" value="PWI"/>
    <property type="match status" value="1"/>
</dbReference>
<evidence type="ECO:0000313" key="4">
    <source>
        <dbReference type="EMBL" id="OLL22198.1"/>
    </source>
</evidence>
<feature type="domain" description="PWI" evidence="3">
    <location>
        <begin position="24"/>
        <end position="122"/>
    </location>
</feature>
<gene>
    <name evidence="4" type="ORF">NEOLI_003450</name>
</gene>
<evidence type="ECO:0000256" key="2">
    <source>
        <dbReference type="SAM" id="MobiDB-lite"/>
    </source>
</evidence>
<keyword evidence="1" id="KW-0507">mRNA processing</keyword>
<dbReference type="Gene3D" id="1.20.1390.10">
    <property type="entry name" value="PWI domain"/>
    <property type="match status" value="1"/>
</dbReference>
<reference evidence="4 5" key="1">
    <citation type="submission" date="2016-04" db="EMBL/GenBank/DDBJ databases">
        <title>Evolutionary innovation and constraint leading to complex multicellularity in the Ascomycota.</title>
        <authorList>
            <person name="Cisse O."/>
            <person name="Nguyen A."/>
            <person name="Hewitt D.A."/>
            <person name="Jedd G."/>
            <person name="Stajich J.E."/>
        </authorList>
    </citation>
    <scope>NUCLEOTIDE SEQUENCE [LARGE SCALE GENOMIC DNA]</scope>
    <source>
        <strain evidence="4 5">DAH-3</strain>
    </source>
</reference>
<dbReference type="InterPro" id="IPR052225">
    <property type="entry name" value="Ser/Arg_repetitive_matrix"/>
</dbReference>
<feature type="compositionally biased region" description="Basic and acidic residues" evidence="2">
    <location>
        <begin position="273"/>
        <end position="283"/>
    </location>
</feature>
<name>A0A1U7LHU2_NEOID</name>
<proteinExistence type="predicted"/>
<feature type="region of interest" description="Disordered" evidence="2">
    <location>
        <begin position="131"/>
        <end position="190"/>
    </location>
</feature>
<dbReference type="STRING" id="1198029.A0A1U7LHU2"/>